<protein>
    <submittedName>
        <fullName evidence="2">CBO0543 family protein</fullName>
    </submittedName>
</protein>
<organism evidence="2 3">
    <name type="scientific">Bacillus salitolerans</name>
    <dbReference type="NCBI Taxonomy" id="1437434"/>
    <lineage>
        <taxon>Bacteria</taxon>
        <taxon>Bacillati</taxon>
        <taxon>Bacillota</taxon>
        <taxon>Bacilli</taxon>
        <taxon>Bacillales</taxon>
        <taxon>Bacillaceae</taxon>
        <taxon>Bacillus</taxon>
    </lineage>
</organism>
<evidence type="ECO:0000313" key="3">
    <source>
        <dbReference type="Proteomes" id="UP001597214"/>
    </source>
</evidence>
<keyword evidence="1" id="KW-1133">Transmembrane helix</keyword>
<dbReference type="EMBL" id="JBHUEM010000028">
    <property type="protein sequence ID" value="MFD1737976.1"/>
    <property type="molecule type" value="Genomic_DNA"/>
</dbReference>
<reference evidence="3" key="1">
    <citation type="journal article" date="2019" name="Int. J. Syst. Evol. Microbiol.">
        <title>The Global Catalogue of Microorganisms (GCM) 10K type strain sequencing project: providing services to taxonomists for standard genome sequencing and annotation.</title>
        <authorList>
            <consortium name="The Broad Institute Genomics Platform"/>
            <consortium name="The Broad Institute Genome Sequencing Center for Infectious Disease"/>
            <person name="Wu L."/>
            <person name="Ma J."/>
        </authorList>
    </citation>
    <scope>NUCLEOTIDE SEQUENCE [LARGE SCALE GENOMIC DNA]</scope>
    <source>
        <strain evidence="3">CCUG 49339</strain>
    </source>
</reference>
<accession>A0ABW4LSY5</accession>
<feature type="transmembrane region" description="Helical" evidence="1">
    <location>
        <begin position="92"/>
        <end position="111"/>
    </location>
</feature>
<comment type="caution">
    <text evidence="2">The sequence shown here is derived from an EMBL/GenBank/DDBJ whole genome shotgun (WGS) entry which is preliminary data.</text>
</comment>
<evidence type="ECO:0000313" key="2">
    <source>
        <dbReference type="EMBL" id="MFD1737976.1"/>
    </source>
</evidence>
<sequence length="168" mass="20311">MYHLLCATGLVIASLFSRGFKRIHDYLPTMYYISMMNLFYLFIAHSLKKLWVLEKPFISHFINNTLYTFITLPAISLLFLHHYPDHKDKTQQLYYIGKWVAGSIIIEWFAYKWGYIKFYEGYSFLWEFFFYPTMYIMLRLHYVKPFLAILTSIPIICSLLIIFEYNVK</sequence>
<dbReference type="RefSeq" id="WP_377929195.1">
    <property type="nucleotide sequence ID" value="NZ_JBHUEM010000028.1"/>
</dbReference>
<feature type="transmembrane region" description="Helical" evidence="1">
    <location>
        <begin position="29"/>
        <end position="47"/>
    </location>
</feature>
<feature type="transmembrane region" description="Helical" evidence="1">
    <location>
        <begin position="146"/>
        <end position="167"/>
    </location>
</feature>
<proteinExistence type="predicted"/>
<dbReference type="NCBIfam" id="NF041644">
    <property type="entry name" value="CBO0543_fam"/>
    <property type="match status" value="1"/>
</dbReference>
<evidence type="ECO:0000256" key="1">
    <source>
        <dbReference type="SAM" id="Phobius"/>
    </source>
</evidence>
<dbReference type="InterPro" id="IPR048147">
    <property type="entry name" value="CBO0543-like"/>
</dbReference>
<feature type="transmembrane region" description="Helical" evidence="1">
    <location>
        <begin position="123"/>
        <end position="140"/>
    </location>
</feature>
<name>A0ABW4LSY5_9BACI</name>
<feature type="transmembrane region" description="Helical" evidence="1">
    <location>
        <begin position="59"/>
        <end position="80"/>
    </location>
</feature>
<keyword evidence="3" id="KW-1185">Reference proteome</keyword>
<keyword evidence="1" id="KW-0812">Transmembrane</keyword>
<gene>
    <name evidence="2" type="ORF">ACFSCX_15675</name>
</gene>
<keyword evidence="1" id="KW-0472">Membrane</keyword>
<dbReference type="Proteomes" id="UP001597214">
    <property type="component" value="Unassembled WGS sequence"/>
</dbReference>